<protein>
    <submittedName>
        <fullName evidence="1">Uncharacterized protein</fullName>
    </submittedName>
</protein>
<proteinExistence type="predicted"/>
<comment type="caution">
    <text evidence="1">The sequence shown here is derived from an EMBL/GenBank/DDBJ whole genome shotgun (WGS) entry which is preliminary data.</text>
</comment>
<gene>
    <name evidence="1" type="ORF">HPB50_024234</name>
</gene>
<evidence type="ECO:0000313" key="1">
    <source>
        <dbReference type="EMBL" id="KAH6934445.1"/>
    </source>
</evidence>
<sequence length="632" mass="70125">MEPFERELEGQYTLLQTIGAGAFAKVKLAIHVLTEEKVAIKIIDKCSIGKHLYRVYLEIAALRDFAHQYICKLYQVIESKHRMYLVLEYCPGGELLDYVMQRERLDEDKARHFFRQIVSAVAYVHRRGYAHRDLKPENLLLDAHGNIKLVDFGLCAKTMPGMGAHLRTACGSSVYAAPELVAGREYVGSVADIWSMGVLLYVLLCGRLPFSSDNTAALFRLIQAGQYKCPETLSERCVHLLSRMMTTSPERRITMAQLVNHPWLVEGYGCPVSVESTCSRFFLDDEVVSEMAVGCGRPKHSVVADINRRKCDYTTATYHLLVEKKNRGGTIRLPVRHPRATVAGASSQNHVVKRLAGITSKQRSAFCNLTERFLKQLAVVRDNIGGIRARLPLPASKELREGRLDLRGGDNNATTRQEFLAPARTTQEDTRKVLALPAPPALDLPYEHGEPFSSSATIAAKSLQKLEGADLRQGHRMPATCDDAAGTSSARIGVSATHVFNIVEKGLSRMRLMLTSRQRSQSGLVKALQGGPRKVGKVQNVSSVPDTLTPNQVLDCLGAALQRIGIVCKKERHTLWGELLDGRGEAKLTFELEIVKVQQPGLLGIARKRLTGDAWHYKRVCEEVLKLSAAPL</sequence>
<accession>A0ACB7SIP3</accession>
<evidence type="ECO:0000313" key="2">
    <source>
        <dbReference type="Proteomes" id="UP000821845"/>
    </source>
</evidence>
<keyword evidence="2" id="KW-1185">Reference proteome</keyword>
<reference evidence="1" key="1">
    <citation type="submission" date="2020-05" db="EMBL/GenBank/DDBJ databases">
        <title>Large-scale comparative analyses of tick genomes elucidate their genetic diversity and vector capacities.</title>
        <authorList>
            <person name="Jia N."/>
            <person name="Wang J."/>
            <person name="Shi W."/>
            <person name="Du L."/>
            <person name="Sun Y."/>
            <person name="Zhan W."/>
            <person name="Jiang J."/>
            <person name="Wang Q."/>
            <person name="Zhang B."/>
            <person name="Ji P."/>
            <person name="Sakyi L.B."/>
            <person name="Cui X."/>
            <person name="Yuan T."/>
            <person name="Jiang B."/>
            <person name="Yang W."/>
            <person name="Lam T.T.-Y."/>
            <person name="Chang Q."/>
            <person name="Ding S."/>
            <person name="Wang X."/>
            <person name="Zhu J."/>
            <person name="Ruan X."/>
            <person name="Zhao L."/>
            <person name="Wei J."/>
            <person name="Que T."/>
            <person name="Du C."/>
            <person name="Cheng J."/>
            <person name="Dai P."/>
            <person name="Han X."/>
            <person name="Huang E."/>
            <person name="Gao Y."/>
            <person name="Liu J."/>
            <person name="Shao H."/>
            <person name="Ye R."/>
            <person name="Li L."/>
            <person name="Wei W."/>
            <person name="Wang X."/>
            <person name="Wang C."/>
            <person name="Yang T."/>
            <person name="Huo Q."/>
            <person name="Li W."/>
            <person name="Guo W."/>
            <person name="Chen H."/>
            <person name="Zhou L."/>
            <person name="Ni X."/>
            <person name="Tian J."/>
            <person name="Zhou Y."/>
            <person name="Sheng Y."/>
            <person name="Liu T."/>
            <person name="Pan Y."/>
            <person name="Xia L."/>
            <person name="Li J."/>
            <person name="Zhao F."/>
            <person name="Cao W."/>
        </authorList>
    </citation>
    <scope>NUCLEOTIDE SEQUENCE</scope>
    <source>
        <strain evidence="1">Hyas-2018</strain>
    </source>
</reference>
<name>A0ACB7SIP3_HYAAI</name>
<dbReference type="Proteomes" id="UP000821845">
    <property type="component" value="Chromosome 4"/>
</dbReference>
<dbReference type="EMBL" id="CM023484">
    <property type="protein sequence ID" value="KAH6934445.1"/>
    <property type="molecule type" value="Genomic_DNA"/>
</dbReference>
<organism evidence="1 2">
    <name type="scientific">Hyalomma asiaticum</name>
    <name type="common">Tick</name>
    <dbReference type="NCBI Taxonomy" id="266040"/>
    <lineage>
        <taxon>Eukaryota</taxon>
        <taxon>Metazoa</taxon>
        <taxon>Ecdysozoa</taxon>
        <taxon>Arthropoda</taxon>
        <taxon>Chelicerata</taxon>
        <taxon>Arachnida</taxon>
        <taxon>Acari</taxon>
        <taxon>Parasitiformes</taxon>
        <taxon>Ixodida</taxon>
        <taxon>Ixodoidea</taxon>
        <taxon>Ixodidae</taxon>
        <taxon>Hyalomminae</taxon>
        <taxon>Hyalomma</taxon>
    </lineage>
</organism>